<feature type="region of interest" description="Disordered" evidence="1">
    <location>
        <begin position="1"/>
        <end position="24"/>
    </location>
</feature>
<name>A0A9P0MSA2_NEZVI</name>
<accession>A0A9P0MSA2</accession>
<proteinExistence type="predicted"/>
<organism evidence="2 3">
    <name type="scientific">Nezara viridula</name>
    <name type="common">Southern green stink bug</name>
    <name type="synonym">Cimex viridulus</name>
    <dbReference type="NCBI Taxonomy" id="85310"/>
    <lineage>
        <taxon>Eukaryota</taxon>
        <taxon>Metazoa</taxon>
        <taxon>Ecdysozoa</taxon>
        <taxon>Arthropoda</taxon>
        <taxon>Hexapoda</taxon>
        <taxon>Insecta</taxon>
        <taxon>Pterygota</taxon>
        <taxon>Neoptera</taxon>
        <taxon>Paraneoptera</taxon>
        <taxon>Hemiptera</taxon>
        <taxon>Heteroptera</taxon>
        <taxon>Panheteroptera</taxon>
        <taxon>Pentatomomorpha</taxon>
        <taxon>Pentatomoidea</taxon>
        <taxon>Pentatomidae</taxon>
        <taxon>Pentatominae</taxon>
        <taxon>Nezara</taxon>
    </lineage>
</organism>
<dbReference type="AlphaFoldDB" id="A0A9P0MSA2"/>
<reference evidence="2" key="1">
    <citation type="submission" date="2022-01" db="EMBL/GenBank/DDBJ databases">
        <authorList>
            <person name="King R."/>
        </authorList>
    </citation>
    <scope>NUCLEOTIDE SEQUENCE</scope>
</reference>
<dbReference type="Proteomes" id="UP001152798">
    <property type="component" value="Chromosome 6"/>
</dbReference>
<evidence type="ECO:0000256" key="1">
    <source>
        <dbReference type="SAM" id="MobiDB-lite"/>
    </source>
</evidence>
<sequence length="69" mass="7845">MLRTRNICRSSVSKKRGTTDGAKTTQGLRVGWKVVRHSECNDSRFWVRDVSHEGLAASRSTVSRQKRVN</sequence>
<evidence type="ECO:0000313" key="2">
    <source>
        <dbReference type="EMBL" id="CAH1405353.1"/>
    </source>
</evidence>
<dbReference type="EMBL" id="OV725082">
    <property type="protein sequence ID" value="CAH1405353.1"/>
    <property type="molecule type" value="Genomic_DNA"/>
</dbReference>
<protein>
    <submittedName>
        <fullName evidence="2">Uncharacterized protein</fullName>
    </submittedName>
</protein>
<evidence type="ECO:0000313" key="3">
    <source>
        <dbReference type="Proteomes" id="UP001152798"/>
    </source>
</evidence>
<gene>
    <name evidence="2" type="ORF">NEZAVI_LOCUS13586</name>
</gene>
<keyword evidence="3" id="KW-1185">Reference proteome</keyword>